<protein>
    <recommendedName>
        <fullName evidence="2">2Fe-2S ferredoxin-type domain-containing protein</fullName>
    </recommendedName>
</protein>
<keyword evidence="1" id="KW-0830">Ubiquinone</keyword>
<evidence type="ECO:0000259" key="2">
    <source>
        <dbReference type="Pfam" id="PF00111"/>
    </source>
</evidence>
<dbReference type="InterPro" id="IPR006058">
    <property type="entry name" value="2Fe2S_fd_BS"/>
</dbReference>
<gene>
    <name evidence="3" type="ORF">GCM10025772_07080</name>
</gene>
<sequence>MLASLTPLGHYSECRSGYCGACKTKLISGEVRYLTPPMAYTRSGEILPCCCTPISDLELAPTAQD</sequence>
<keyword evidence="4" id="KW-1185">Reference proteome</keyword>
<dbReference type="InterPro" id="IPR001041">
    <property type="entry name" value="2Fe-2S_ferredoxin-type"/>
</dbReference>
<dbReference type="InterPro" id="IPR036010">
    <property type="entry name" value="2Fe-2S_ferredoxin-like_sf"/>
</dbReference>
<name>A0ABP9RVK7_9GAMM</name>
<dbReference type="PROSITE" id="PS00197">
    <property type="entry name" value="2FE2S_FER_1"/>
    <property type="match status" value="1"/>
</dbReference>
<dbReference type="EMBL" id="BAABLF010000005">
    <property type="protein sequence ID" value="GAA5188051.1"/>
    <property type="molecule type" value="Genomic_DNA"/>
</dbReference>
<dbReference type="Proteomes" id="UP001501600">
    <property type="component" value="Unassembled WGS sequence"/>
</dbReference>
<organism evidence="3 4">
    <name type="scientific">Ferrimonas gelatinilytica</name>
    <dbReference type="NCBI Taxonomy" id="1255257"/>
    <lineage>
        <taxon>Bacteria</taxon>
        <taxon>Pseudomonadati</taxon>
        <taxon>Pseudomonadota</taxon>
        <taxon>Gammaproteobacteria</taxon>
        <taxon>Alteromonadales</taxon>
        <taxon>Ferrimonadaceae</taxon>
        <taxon>Ferrimonas</taxon>
    </lineage>
</organism>
<dbReference type="CDD" id="cd00207">
    <property type="entry name" value="fer2"/>
    <property type="match status" value="1"/>
</dbReference>
<reference evidence="4" key="1">
    <citation type="journal article" date="2019" name="Int. J. Syst. Evol. Microbiol.">
        <title>The Global Catalogue of Microorganisms (GCM) 10K type strain sequencing project: providing services to taxonomists for standard genome sequencing and annotation.</title>
        <authorList>
            <consortium name="The Broad Institute Genomics Platform"/>
            <consortium name="The Broad Institute Genome Sequencing Center for Infectious Disease"/>
            <person name="Wu L."/>
            <person name="Ma J."/>
        </authorList>
    </citation>
    <scope>NUCLEOTIDE SEQUENCE [LARGE SCALE GENOMIC DNA]</scope>
    <source>
        <strain evidence="4">JCM 18720</strain>
    </source>
</reference>
<accession>A0ABP9RVK7</accession>
<evidence type="ECO:0000313" key="3">
    <source>
        <dbReference type="EMBL" id="GAA5188051.1"/>
    </source>
</evidence>
<proteinExistence type="predicted"/>
<dbReference type="Gene3D" id="3.10.20.30">
    <property type="match status" value="1"/>
</dbReference>
<dbReference type="InterPro" id="IPR012675">
    <property type="entry name" value="Beta-grasp_dom_sf"/>
</dbReference>
<dbReference type="Pfam" id="PF00111">
    <property type="entry name" value="Fer2"/>
    <property type="match status" value="1"/>
</dbReference>
<feature type="domain" description="2Fe-2S ferredoxin-type" evidence="2">
    <location>
        <begin position="10"/>
        <end position="53"/>
    </location>
</feature>
<dbReference type="SUPFAM" id="SSF54292">
    <property type="entry name" value="2Fe-2S ferredoxin-like"/>
    <property type="match status" value="1"/>
</dbReference>
<evidence type="ECO:0000313" key="4">
    <source>
        <dbReference type="Proteomes" id="UP001501600"/>
    </source>
</evidence>
<comment type="caution">
    <text evidence="3">The sequence shown here is derived from an EMBL/GenBank/DDBJ whole genome shotgun (WGS) entry which is preliminary data.</text>
</comment>
<evidence type="ECO:0000256" key="1">
    <source>
        <dbReference type="ARBA" id="ARBA00023075"/>
    </source>
</evidence>